<dbReference type="AlphaFoldDB" id="A0A495XA74"/>
<dbReference type="Pfam" id="PF00498">
    <property type="entry name" value="FHA"/>
    <property type="match status" value="1"/>
</dbReference>
<evidence type="ECO:0000313" key="4">
    <source>
        <dbReference type="Proteomes" id="UP000272729"/>
    </source>
</evidence>
<sequence length="187" mass="20604">MSKKCPVDPDEVFDDAETLCRVHVRPLVVVADEPPVVAVPAEGGEQREPWSIDVCWHCGTPSPHPDNRACLRPDCRRSLTPPALHVRFRDGEVELDPGERVELGRHGPHGRTFRDFPNVSRRHAVLGVDADGRAWVEPLRTPNGTFLNGTELPESVGRTLLSGDTVRLARHAEGTVTLYDRTSGGAR</sequence>
<comment type="caution">
    <text evidence="3">The sequence shown here is derived from an EMBL/GenBank/DDBJ whole genome shotgun (WGS) entry which is preliminary data.</text>
</comment>
<feature type="domain" description="FHA" evidence="2">
    <location>
        <begin position="101"/>
        <end position="152"/>
    </location>
</feature>
<gene>
    <name evidence="3" type="ORF">DFJ66_4179</name>
</gene>
<dbReference type="InterPro" id="IPR000253">
    <property type="entry name" value="FHA_dom"/>
</dbReference>
<reference evidence="3 4" key="1">
    <citation type="submission" date="2018-10" db="EMBL/GenBank/DDBJ databases">
        <title>Sequencing the genomes of 1000 actinobacteria strains.</title>
        <authorList>
            <person name="Klenk H.-P."/>
        </authorList>
    </citation>
    <scope>NUCLEOTIDE SEQUENCE [LARGE SCALE GENOMIC DNA]</scope>
    <source>
        <strain evidence="3 4">DSM 43911</strain>
    </source>
</reference>
<dbReference type="SUPFAM" id="SSF49879">
    <property type="entry name" value="SMAD/FHA domain"/>
    <property type="match status" value="1"/>
</dbReference>
<protein>
    <submittedName>
        <fullName evidence="3">FHA domain-containing protein</fullName>
    </submittedName>
</protein>
<dbReference type="InterPro" id="IPR008984">
    <property type="entry name" value="SMAD_FHA_dom_sf"/>
</dbReference>
<organism evidence="3 4">
    <name type="scientific">Saccharothrix variisporea</name>
    <dbReference type="NCBI Taxonomy" id="543527"/>
    <lineage>
        <taxon>Bacteria</taxon>
        <taxon>Bacillati</taxon>
        <taxon>Actinomycetota</taxon>
        <taxon>Actinomycetes</taxon>
        <taxon>Pseudonocardiales</taxon>
        <taxon>Pseudonocardiaceae</taxon>
        <taxon>Saccharothrix</taxon>
    </lineage>
</organism>
<evidence type="ECO:0000259" key="2">
    <source>
        <dbReference type="PROSITE" id="PS50006"/>
    </source>
</evidence>
<dbReference type="CDD" id="cd00060">
    <property type="entry name" value="FHA"/>
    <property type="match status" value="1"/>
</dbReference>
<keyword evidence="1" id="KW-0597">Phosphoprotein</keyword>
<dbReference type="Proteomes" id="UP000272729">
    <property type="component" value="Unassembled WGS sequence"/>
</dbReference>
<dbReference type="PROSITE" id="PS50006">
    <property type="entry name" value="FHA_DOMAIN"/>
    <property type="match status" value="1"/>
</dbReference>
<evidence type="ECO:0000313" key="3">
    <source>
        <dbReference type="EMBL" id="RKT70902.1"/>
    </source>
</evidence>
<dbReference type="OrthoDB" id="3078176at2"/>
<dbReference type="EMBL" id="RBXR01000001">
    <property type="protein sequence ID" value="RKT70902.1"/>
    <property type="molecule type" value="Genomic_DNA"/>
</dbReference>
<accession>A0A495XA74</accession>
<proteinExistence type="predicted"/>
<dbReference type="RefSeq" id="WP_121223309.1">
    <property type="nucleotide sequence ID" value="NZ_JBIUBA010000012.1"/>
</dbReference>
<name>A0A495XA74_9PSEU</name>
<evidence type="ECO:0000256" key="1">
    <source>
        <dbReference type="ARBA" id="ARBA00022553"/>
    </source>
</evidence>
<dbReference type="Gene3D" id="2.60.200.20">
    <property type="match status" value="1"/>
</dbReference>
<keyword evidence="4" id="KW-1185">Reference proteome</keyword>